<organism evidence="1 2">
    <name type="scientific">Pseudidiomarina andamanensis</name>
    <dbReference type="NCBI Taxonomy" id="1940690"/>
    <lineage>
        <taxon>Bacteria</taxon>
        <taxon>Pseudomonadati</taxon>
        <taxon>Pseudomonadota</taxon>
        <taxon>Gammaproteobacteria</taxon>
        <taxon>Alteromonadales</taxon>
        <taxon>Idiomarinaceae</taxon>
        <taxon>Pseudidiomarina</taxon>
    </lineage>
</organism>
<dbReference type="KEGG" id="panm:D3795_04065"/>
<name>A0AA92ILE5_9GAMM</name>
<sequence length="374" mass="42752">MGLFMMSTRCCDEVAMRTLKIALIGFFLITLNMLMPIQIGHAAVEVQELYQARVSVENQTANERNDALKTAFTNTLLKVSGDDAVLRHESVQLALQNVRNFVVQYGYQQDGEQLLLWVQFDQPQIDRVIQQANSGVWSSRRPELLFWIVAEDENLERRILGSGDDWPVIKELISAAETRGLPVKLPLLDLNDSMSLSVVDLWARFEDRITFASSRYDADGVVVARLYQADSAISDDDWMLDWTMQLGGMRWRGEVTAMQPEQLGNMLVADVTQQLSQRFRIGSNAAMAGTWRIKVRELTEFMDVLYAEKLLLELPSVSRVQLIQYGEHEAEFELFIQTDAAQIMQAIDLSKPFTPVNPERRSEFEMPVYRWSQS</sequence>
<dbReference type="EMBL" id="CP032551">
    <property type="protein sequence ID" value="QGT95400.1"/>
    <property type="molecule type" value="Genomic_DNA"/>
</dbReference>
<proteinExistence type="predicted"/>
<dbReference type="AlphaFoldDB" id="A0AA92ILE5"/>
<accession>A0AA92ILE5</accession>
<dbReference type="Proteomes" id="UP000427820">
    <property type="component" value="Chromosome"/>
</dbReference>
<evidence type="ECO:0000313" key="2">
    <source>
        <dbReference type="Proteomes" id="UP000427820"/>
    </source>
</evidence>
<keyword evidence="2" id="KW-1185">Reference proteome</keyword>
<dbReference type="Pfam" id="PF09839">
    <property type="entry name" value="DUF2066"/>
    <property type="match status" value="1"/>
</dbReference>
<dbReference type="InterPro" id="IPR018642">
    <property type="entry name" value="DUF2066"/>
</dbReference>
<evidence type="ECO:0000313" key="1">
    <source>
        <dbReference type="EMBL" id="QGT95400.1"/>
    </source>
</evidence>
<protein>
    <submittedName>
        <fullName evidence="1">DUF2066 domain-containing protein</fullName>
    </submittedName>
</protein>
<reference evidence="1 2" key="1">
    <citation type="submission" date="2018-09" db="EMBL/GenBank/DDBJ databases">
        <title>Whole genome sequencing of Idiomarina andamanensis W-5T (LMG 29773T= JCM 31645T).</title>
        <authorList>
            <person name="Das S.K."/>
        </authorList>
    </citation>
    <scope>NUCLEOTIDE SEQUENCE [LARGE SCALE GENOMIC DNA]</scope>
    <source>
        <strain evidence="1 2">W-5T</strain>
    </source>
</reference>
<gene>
    <name evidence="1" type="ORF">D3795_04065</name>
</gene>